<reference evidence="3 4" key="1">
    <citation type="submission" date="2015-01" db="EMBL/GenBank/DDBJ databases">
        <title>The Genome Sequence of Ochroconis gallopava CBS43764.</title>
        <authorList>
            <consortium name="The Broad Institute Genomics Platform"/>
            <person name="Cuomo C."/>
            <person name="de Hoog S."/>
            <person name="Gorbushina A."/>
            <person name="Stielow B."/>
            <person name="Teixiera M."/>
            <person name="Abouelleil A."/>
            <person name="Chapman S.B."/>
            <person name="Priest M."/>
            <person name="Young S.K."/>
            <person name="Wortman J."/>
            <person name="Nusbaum C."/>
            <person name="Birren B."/>
        </authorList>
    </citation>
    <scope>NUCLEOTIDE SEQUENCE [LARGE SCALE GENOMIC DNA]</scope>
    <source>
        <strain evidence="3 4">CBS 43764</strain>
    </source>
</reference>
<dbReference type="RefSeq" id="XP_016215673.1">
    <property type="nucleotide sequence ID" value="XM_016356150.1"/>
</dbReference>
<dbReference type="HOGENOM" id="CLU_090091_2_0_1"/>
<organism evidence="3 4">
    <name type="scientific">Verruconis gallopava</name>
    <dbReference type="NCBI Taxonomy" id="253628"/>
    <lineage>
        <taxon>Eukaryota</taxon>
        <taxon>Fungi</taxon>
        <taxon>Dikarya</taxon>
        <taxon>Ascomycota</taxon>
        <taxon>Pezizomycotina</taxon>
        <taxon>Dothideomycetes</taxon>
        <taxon>Pleosporomycetidae</taxon>
        <taxon>Venturiales</taxon>
        <taxon>Sympoventuriaceae</taxon>
        <taxon>Verruconis</taxon>
    </lineage>
</organism>
<dbReference type="Pfam" id="PF13867">
    <property type="entry name" value="SAP30_Sin3_bdg"/>
    <property type="match status" value="1"/>
</dbReference>
<dbReference type="InterPro" id="IPR025718">
    <property type="entry name" value="SAP30_Sin3-bd"/>
</dbReference>
<feature type="compositionally biased region" description="Low complexity" evidence="1">
    <location>
        <begin position="31"/>
        <end position="42"/>
    </location>
</feature>
<proteinExistence type="predicted"/>
<sequence>MAPPKRSAPETSVCNDANLIAKQKLAAQAQLAGRGRRANGNATTDAALCNQADDVRSGSKDLANGSETSSPDQNGSNTGSIDWLQEDRKLLIKYRDAYKLPSASAFYNASAQYILATGIGPRSPTMAREREKRRNTKTDLAAAVRKHFKNTSVAESECLVEVMYRVKTKDKAFRLKFPPKPVR</sequence>
<dbReference type="Gene3D" id="6.10.160.20">
    <property type="match status" value="1"/>
</dbReference>
<accession>A0A0D2B3E3</accession>
<evidence type="ECO:0000256" key="1">
    <source>
        <dbReference type="SAM" id="MobiDB-lite"/>
    </source>
</evidence>
<evidence type="ECO:0000313" key="4">
    <source>
        <dbReference type="Proteomes" id="UP000053259"/>
    </source>
</evidence>
<dbReference type="Proteomes" id="UP000053259">
    <property type="component" value="Unassembled WGS sequence"/>
</dbReference>
<keyword evidence="4" id="KW-1185">Reference proteome</keyword>
<evidence type="ECO:0000313" key="3">
    <source>
        <dbReference type="EMBL" id="KIW05804.1"/>
    </source>
</evidence>
<dbReference type="EMBL" id="KN847536">
    <property type="protein sequence ID" value="KIW05804.1"/>
    <property type="molecule type" value="Genomic_DNA"/>
</dbReference>
<dbReference type="STRING" id="253628.A0A0D2B3E3"/>
<dbReference type="GeneID" id="27310986"/>
<protein>
    <recommendedName>
        <fullName evidence="2">Histone deacetylase complex subunit SAP30 Sin3 binding domain-containing protein</fullName>
    </recommendedName>
</protein>
<evidence type="ECO:0000259" key="2">
    <source>
        <dbReference type="Pfam" id="PF13867"/>
    </source>
</evidence>
<dbReference type="InParanoid" id="A0A0D2B3E3"/>
<dbReference type="OrthoDB" id="510958at2759"/>
<name>A0A0D2B3E3_9PEZI</name>
<dbReference type="VEuPathDB" id="FungiDB:PV09_03013"/>
<feature type="compositionally biased region" description="Polar residues" evidence="1">
    <location>
        <begin position="65"/>
        <end position="80"/>
    </location>
</feature>
<dbReference type="InterPro" id="IPR038291">
    <property type="entry name" value="SAP30_C_sf"/>
</dbReference>
<gene>
    <name evidence="3" type="ORF">PV09_03013</name>
</gene>
<feature type="domain" description="Histone deacetylase complex subunit SAP30 Sin3 binding" evidence="2">
    <location>
        <begin position="134"/>
        <end position="167"/>
    </location>
</feature>
<feature type="region of interest" description="Disordered" evidence="1">
    <location>
        <begin position="31"/>
        <end position="81"/>
    </location>
</feature>
<dbReference type="AlphaFoldDB" id="A0A0D2B3E3"/>